<dbReference type="PANTHER" id="PTHR40517">
    <property type="entry name" value="METAL-DEPENDENT PHOSPHOHYDROLASE, HD SUPERFAMILY-RELATED"/>
    <property type="match status" value="1"/>
</dbReference>
<feature type="domain" description="HD/PDEase" evidence="1">
    <location>
        <begin position="31"/>
        <end position="146"/>
    </location>
</feature>
<dbReference type="InterPro" id="IPR003607">
    <property type="entry name" value="HD/PDEase_dom"/>
</dbReference>
<accession>A0ABS4JRU8</accession>
<proteinExistence type="predicted"/>
<sequence length="221" mass="24853">MAVVTFEQVRRDPEVHAYIVKANEMLSAIGFTEHGLRHVGLVAQRAMGLMAELERPERMRELAGIAALLHDIGNIVNRHDHGQTSALLAHSILSRMGMPPDEIAIVMSAIGNHEEEVGNPVHDVSAALILADKSDVHRTRVYNRDVATFDIHDRVNYAVTSSELHAFHDQKVIRLSLVVDTSIIAIMEYFEIFLTRMIMCRRAAELLGCRFELVINENRLL</sequence>
<name>A0ABS4JRU8_9FIRM</name>
<dbReference type="SMART" id="SM00471">
    <property type="entry name" value="HDc"/>
    <property type="match status" value="1"/>
</dbReference>
<reference evidence="2 3" key="1">
    <citation type="submission" date="2021-03" db="EMBL/GenBank/DDBJ databases">
        <title>Genomic Encyclopedia of Type Strains, Phase IV (KMG-IV): sequencing the most valuable type-strain genomes for metagenomic binning, comparative biology and taxonomic classification.</title>
        <authorList>
            <person name="Goeker M."/>
        </authorList>
    </citation>
    <scope>NUCLEOTIDE SEQUENCE [LARGE SCALE GENOMIC DNA]</scope>
    <source>
        <strain evidence="2 3">DSM 27138</strain>
    </source>
</reference>
<organism evidence="2 3">
    <name type="scientific">Symbiobacterium terraclitae</name>
    <dbReference type="NCBI Taxonomy" id="557451"/>
    <lineage>
        <taxon>Bacteria</taxon>
        <taxon>Bacillati</taxon>
        <taxon>Bacillota</taxon>
        <taxon>Clostridia</taxon>
        <taxon>Eubacteriales</taxon>
        <taxon>Symbiobacteriaceae</taxon>
        <taxon>Symbiobacterium</taxon>
    </lineage>
</organism>
<protein>
    <submittedName>
        <fullName evidence="2">Metal-dependent HD superfamily phosphatase/phosphodiesterase</fullName>
    </submittedName>
</protein>
<dbReference type="CDD" id="cd00077">
    <property type="entry name" value="HDc"/>
    <property type="match status" value="1"/>
</dbReference>
<evidence type="ECO:0000313" key="2">
    <source>
        <dbReference type="EMBL" id="MBP2018250.1"/>
    </source>
</evidence>
<evidence type="ECO:0000313" key="3">
    <source>
        <dbReference type="Proteomes" id="UP001519289"/>
    </source>
</evidence>
<gene>
    <name evidence="2" type="ORF">J2Z79_001651</name>
</gene>
<dbReference type="PANTHER" id="PTHR40517:SF1">
    <property type="entry name" value="METAL-DEPENDENT PHOSPHOHYDROLASE, HD SUPERFAMILY-RELATED"/>
    <property type="match status" value="1"/>
</dbReference>
<dbReference type="RefSeq" id="WP_209466383.1">
    <property type="nucleotide sequence ID" value="NZ_JAGGLG010000011.1"/>
</dbReference>
<dbReference type="Proteomes" id="UP001519289">
    <property type="component" value="Unassembled WGS sequence"/>
</dbReference>
<dbReference type="EMBL" id="JAGGLG010000011">
    <property type="protein sequence ID" value="MBP2018250.1"/>
    <property type="molecule type" value="Genomic_DNA"/>
</dbReference>
<dbReference type="InterPro" id="IPR039967">
    <property type="entry name" value="MJ1020-like"/>
</dbReference>
<comment type="caution">
    <text evidence="2">The sequence shown here is derived from an EMBL/GenBank/DDBJ whole genome shotgun (WGS) entry which is preliminary data.</text>
</comment>
<dbReference type="Pfam" id="PF01966">
    <property type="entry name" value="HD"/>
    <property type="match status" value="1"/>
</dbReference>
<keyword evidence="3" id="KW-1185">Reference proteome</keyword>
<dbReference type="SUPFAM" id="SSF109604">
    <property type="entry name" value="HD-domain/PDEase-like"/>
    <property type="match status" value="1"/>
</dbReference>
<dbReference type="Gene3D" id="1.10.3210.10">
    <property type="entry name" value="Hypothetical protein af1432"/>
    <property type="match status" value="1"/>
</dbReference>
<dbReference type="InterPro" id="IPR006674">
    <property type="entry name" value="HD_domain"/>
</dbReference>
<evidence type="ECO:0000259" key="1">
    <source>
        <dbReference type="SMART" id="SM00471"/>
    </source>
</evidence>